<protein>
    <recommendedName>
        <fullName evidence="4">Lipoprotein</fullName>
    </recommendedName>
</protein>
<evidence type="ECO:0000313" key="3">
    <source>
        <dbReference type="Proteomes" id="UP000240424"/>
    </source>
</evidence>
<sequence>MSKGTTIAWRGCVAAFAVTVGCGVVTVAPEGLSIPEAAAMAGASAPADPHGPGGGGALPVVPVHGGCIIGLNCGCIRGTTGPCSGPPLLKHPAIHDAPQDARGAGAPVEGHN</sequence>
<keyword evidence="3" id="KW-1185">Reference proteome</keyword>
<evidence type="ECO:0008006" key="4">
    <source>
        <dbReference type="Google" id="ProtNLM"/>
    </source>
</evidence>
<dbReference type="AlphaFoldDB" id="A0A2U3P6I3"/>
<feature type="region of interest" description="Disordered" evidence="1">
    <location>
        <begin position="87"/>
        <end position="112"/>
    </location>
</feature>
<dbReference type="EMBL" id="FUEZ01000003">
    <property type="protein sequence ID" value="SPM39358.1"/>
    <property type="molecule type" value="Genomic_DNA"/>
</dbReference>
<name>A0A2U3P6I3_9MYCO</name>
<gene>
    <name evidence="2" type="ORF">MNAB215_1540</name>
</gene>
<organism evidence="2 3">
    <name type="scientific">Mycobacterium numidiamassiliense</name>
    <dbReference type="NCBI Taxonomy" id="1841861"/>
    <lineage>
        <taxon>Bacteria</taxon>
        <taxon>Bacillati</taxon>
        <taxon>Actinomycetota</taxon>
        <taxon>Actinomycetes</taxon>
        <taxon>Mycobacteriales</taxon>
        <taxon>Mycobacteriaceae</taxon>
        <taxon>Mycobacterium</taxon>
    </lineage>
</organism>
<proteinExistence type="predicted"/>
<dbReference type="PROSITE" id="PS51257">
    <property type="entry name" value="PROKAR_LIPOPROTEIN"/>
    <property type="match status" value="1"/>
</dbReference>
<evidence type="ECO:0000313" key="2">
    <source>
        <dbReference type="EMBL" id="SPM39358.1"/>
    </source>
</evidence>
<dbReference type="STRING" id="1841861.GCA_900157365_05743"/>
<evidence type="ECO:0000256" key="1">
    <source>
        <dbReference type="SAM" id="MobiDB-lite"/>
    </source>
</evidence>
<dbReference type="Proteomes" id="UP000240424">
    <property type="component" value="Unassembled WGS sequence"/>
</dbReference>
<reference evidence="2 3" key="1">
    <citation type="submission" date="2017-01" db="EMBL/GenBank/DDBJ databases">
        <authorList>
            <consortium name="Urmite Genomes"/>
        </authorList>
    </citation>
    <scope>NUCLEOTIDE SEQUENCE [LARGE SCALE GENOMIC DNA]</scope>
    <source>
        <strain evidence="2 3">AB215</strain>
    </source>
</reference>
<dbReference type="RefSeq" id="WP_131829088.1">
    <property type="nucleotide sequence ID" value="NZ_FUEZ01000003.1"/>
</dbReference>
<accession>A0A2U3P6I3</accession>